<protein>
    <submittedName>
        <fullName evidence="2">Aspartate aminotransferase family protein</fullName>
    </submittedName>
</protein>
<reference evidence="2" key="1">
    <citation type="submission" date="2020-10" db="EMBL/GenBank/DDBJ databases">
        <authorList>
            <person name="Gilroy R."/>
        </authorList>
    </citation>
    <scope>NUCLEOTIDE SEQUENCE</scope>
    <source>
        <strain evidence="2">35461</strain>
    </source>
</reference>
<dbReference type="InterPro" id="IPR015424">
    <property type="entry name" value="PyrdxlP-dep_Trfase"/>
</dbReference>
<dbReference type="InterPro" id="IPR015422">
    <property type="entry name" value="PyrdxlP-dep_Trfase_small"/>
</dbReference>
<keyword evidence="2" id="KW-0032">Aminotransferase</keyword>
<reference evidence="2" key="2">
    <citation type="journal article" date="2021" name="PeerJ">
        <title>Extensive microbial diversity within the chicken gut microbiome revealed by metagenomics and culture.</title>
        <authorList>
            <person name="Gilroy R."/>
            <person name="Ravi A."/>
            <person name="Getino M."/>
            <person name="Pursley I."/>
            <person name="Horton D.L."/>
            <person name="Alikhan N.F."/>
            <person name="Baker D."/>
            <person name="Gharbi K."/>
            <person name="Hall N."/>
            <person name="Watson M."/>
            <person name="Adriaenssens E.M."/>
            <person name="Foster-Nyarko E."/>
            <person name="Jarju S."/>
            <person name="Secka A."/>
            <person name="Antonio M."/>
            <person name="Oren A."/>
            <person name="Chaudhuri R.R."/>
            <person name="La Ragione R."/>
            <person name="Hildebrand F."/>
            <person name="Pallen M.J."/>
        </authorList>
    </citation>
    <scope>NUCLEOTIDE SEQUENCE</scope>
    <source>
        <strain evidence="2">35461</strain>
    </source>
</reference>
<name>A0A9D1NMG4_9BACT</name>
<organism evidence="2 3">
    <name type="scientific">Candidatus Spyradenecus faecavium</name>
    <dbReference type="NCBI Taxonomy" id="2840947"/>
    <lineage>
        <taxon>Bacteria</taxon>
        <taxon>Pseudomonadati</taxon>
        <taxon>Lentisphaerota</taxon>
        <taxon>Lentisphaeria</taxon>
        <taxon>Lentisphaerales</taxon>
        <taxon>Lentisphaeraceae</taxon>
        <taxon>Lentisphaeraceae incertae sedis</taxon>
        <taxon>Candidatus Spyradenecus</taxon>
    </lineage>
</organism>
<proteinExistence type="predicted"/>
<comment type="cofactor">
    <cofactor evidence="1">
        <name>pyridoxal 5'-phosphate</name>
        <dbReference type="ChEBI" id="CHEBI:597326"/>
    </cofactor>
</comment>
<dbReference type="AlphaFoldDB" id="A0A9D1NMG4"/>
<dbReference type="GO" id="GO:0008483">
    <property type="term" value="F:transaminase activity"/>
    <property type="evidence" value="ECO:0007669"/>
    <property type="project" value="UniProtKB-KW"/>
</dbReference>
<sequence length="148" mass="15955">AAIMDALAPTGRVYQAGTLSGNPVAVAAAIETLDRLAADPPYARLAVMAERIERGVNAAAERHGVPLRVQRHATIFTPFATDALPVLDLADSKRCDATRYARFFHGMLDRGVYLEPSQFEVNFVSAAHTDADIDRFLQAAEDTLASLS</sequence>
<comment type="caution">
    <text evidence="2">The sequence shown here is derived from an EMBL/GenBank/DDBJ whole genome shotgun (WGS) entry which is preliminary data.</text>
</comment>
<dbReference type="PANTHER" id="PTHR43713">
    <property type="entry name" value="GLUTAMATE-1-SEMIALDEHYDE 2,1-AMINOMUTASE"/>
    <property type="match status" value="1"/>
</dbReference>
<feature type="non-terminal residue" evidence="2">
    <location>
        <position position="1"/>
    </location>
</feature>
<evidence type="ECO:0000256" key="1">
    <source>
        <dbReference type="ARBA" id="ARBA00001933"/>
    </source>
</evidence>
<dbReference type="PANTHER" id="PTHR43713:SF3">
    <property type="entry name" value="GLUTAMATE-1-SEMIALDEHYDE 2,1-AMINOMUTASE 1, CHLOROPLASTIC-RELATED"/>
    <property type="match status" value="1"/>
</dbReference>
<accession>A0A9D1NMG4</accession>
<evidence type="ECO:0000313" key="3">
    <source>
        <dbReference type="Proteomes" id="UP000886845"/>
    </source>
</evidence>
<dbReference type="SUPFAM" id="SSF53383">
    <property type="entry name" value="PLP-dependent transferases"/>
    <property type="match status" value="1"/>
</dbReference>
<dbReference type="EMBL" id="DVOR01000144">
    <property type="protein sequence ID" value="HIV09361.1"/>
    <property type="molecule type" value="Genomic_DNA"/>
</dbReference>
<gene>
    <name evidence="2" type="ORF">IAC79_04530</name>
</gene>
<dbReference type="Gene3D" id="3.90.1150.10">
    <property type="entry name" value="Aspartate Aminotransferase, domain 1"/>
    <property type="match status" value="1"/>
</dbReference>
<evidence type="ECO:0000313" key="2">
    <source>
        <dbReference type="EMBL" id="HIV09361.1"/>
    </source>
</evidence>
<dbReference type="Proteomes" id="UP000886845">
    <property type="component" value="Unassembled WGS sequence"/>
</dbReference>
<keyword evidence="2" id="KW-0808">Transferase</keyword>